<evidence type="ECO:0000256" key="5">
    <source>
        <dbReference type="SAM" id="Phobius"/>
    </source>
</evidence>
<dbReference type="AlphaFoldDB" id="A0A8J8JU17"/>
<accession>A0A8J8JU17</accession>
<keyword evidence="4 5" id="KW-0472">Membrane</keyword>
<dbReference type="RefSeq" id="WP_171607764.1">
    <property type="nucleotide sequence ID" value="NZ_WHPF01000006.1"/>
</dbReference>
<dbReference type="EMBL" id="WHPF01000006">
    <property type="protein sequence ID" value="NNV55835.1"/>
    <property type="molecule type" value="Genomic_DNA"/>
</dbReference>
<comment type="subcellular location">
    <subcellularLocation>
        <location evidence="1">Membrane</location>
        <topology evidence="1">Multi-pass membrane protein</topology>
    </subcellularLocation>
</comment>
<dbReference type="PANTHER" id="PTHR12714">
    <property type="entry name" value="PROTEIN-S ISOPRENYLCYSTEINE O-METHYLTRANSFERASE"/>
    <property type="match status" value="1"/>
</dbReference>
<sequence length="213" mass="23797">MRSKIIFTLFAVAILNIGPLLFKSDLILHFKTIILSVAAAILWLSQPGFSASEMQINKQKDKLSVLIILFCSSLSVFSAVSEWAYVTENKSEINIVTIIGLIMLVAGITIRVVSINILGKHFTATVNIDEKHELIQKGPYKFVRHPGYSGAFIAIIGCPLFLNNLYTVFVATAAMGIAYYIRINLEEEALSGHFGDAYKAYQKRTHRLLPFIW</sequence>
<dbReference type="Proteomes" id="UP000598971">
    <property type="component" value="Unassembled WGS sequence"/>
</dbReference>
<evidence type="ECO:0000256" key="3">
    <source>
        <dbReference type="ARBA" id="ARBA00022989"/>
    </source>
</evidence>
<protein>
    <submittedName>
        <fullName evidence="6">DUF1295 domain-containing protein</fullName>
    </submittedName>
</protein>
<feature type="transmembrane region" description="Helical" evidence="5">
    <location>
        <begin position="151"/>
        <end position="181"/>
    </location>
</feature>
<dbReference type="InterPro" id="IPR007269">
    <property type="entry name" value="ICMT_MeTrfase"/>
</dbReference>
<feature type="transmembrane region" description="Helical" evidence="5">
    <location>
        <begin position="93"/>
        <end position="113"/>
    </location>
</feature>
<evidence type="ECO:0000256" key="2">
    <source>
        <dbReference type="ARBA" id="ARBA00022692"/>
    </source>
</evidence>
<dbReference type="GO" id="GO:0016020">
    <property type="term" value="C:membrane"/>
    <property type="evidence" value="ECO:0007669"/>
    <property type="project" value="UniProtKB-SubCell"/>
</dbReference>
<feature type="transmembrane region" description="Helical" evidence="5">
    <location>
        <begin position="63"/>
        <end position="81"/>
    </location>
</feature>
<dbReference type="Pfam" id="PF04140">
    <property type="entry name" value="ICMT"/>
    <property type="match status" value="1"/>
</dbReference>
<keyword evidence="7" id="KW-1185">Reference proteome</keyword>
<keyword evidence="2 5" id="KW-0812">Transmembrane</keyword>
<name>A0A8J8JU17_9BACT</name>
<proteinExistence type="predicted"/>
<comment type="caution">
    <text evidence="6">The sequence shown here is derived from an EMBL/GenBank/DDBJ whole genome shotgun (WGS) entry which is preliminary data.</text>
</comment>
<evidence type="ECO:0000256" key="1">
    <source>
        <dbReference type="ARBA" id="ARBA00004141"/>
    </source>
</evidence>
<dbReference type="PANTHER" id="PTHR12714:SF9">
    <property type="entry name" value="PROTEIN-S-ISOPRENYLCYSTEINE O-METHYLTRANSFERASE"/>
    <property type="match status" value="1"/>
</dbReference>
<evidence type="ECO:0000256" key="4">
    <source>
        <dbReference type="ARBA" id="ARBA00023136"/>
    </source>
</evidence>
<evidence type="ECO:0000313" key="7">
    <source>
        <dbReference type="Proteomes" id="UP000598971"/>
    </source>
</evidence>
<gene>
    <name evidence="6" type="ORF">GD597_10220</name>
</gene>
<dbReference type="GO" id="GO:0004671">
    <property type="term" value="F:protein C-terminal S-isoprenylcysteine carboxyl O-methyltransferase activity"/>
    <property type="evidence" value="ECO:0007669"/>
    <property type="project" value="InterPro"/>
</dbReference>
<evidence type="ECO:0000313" key="6">
    <source>
        <dbReference type="EMBL" id="NNV55835.1"/>
    </source>
</evidence>
<dbReference type="Gene3D" id="1.20.120.1630">
    <property type="match status" value="1"/>
</dbReference>
<keyword evidence="3 5" id="KW-1133">Transmembrane helix</keyword>
<organism evidence="6 7">
    <name type="scientific">Limnovirga soli</name>
    <dbReference type="NCBI Taxonomy" id="2656915"/>
    <lineage>
        <taxon>Bacteria</taxon>
        <taxon>Pseudomonadati</taxon>
        <taxon>Bacteroidota</taxon>
        <taxon>Chitinophagia</taxon>
        <taxon>Chitinophagales</taxon>
        <taxon>Chitinophagaceae</taxon>
        <taxon>Limnovirga</taxon>
    </lineage>
</organism>
<reference evidence="6" key="1">
    <citation type="submission" date="2019-10" db="EMBL/GenBank/DDBJ databases">
        <title>Draft genome sequence of Panacibacter sp. KCS-6.</title>
        <authorList>
            <person name="Yim K.J."/>
        </authorList>
    </citation>
    <scope>NUCLEOTIDE SEQUENCE</scope>
    <source>
        <strain evidence="6">KCS-6</strain>
    </source>
</reference>
<feature type="transmembrane region" description="Helical" evidence="5">
    <location>
        <begin position="33"/>
        <end position="51"/>
    </location>
</feature>